<accession>A0A834P7B1</accession>
<keyword evidence="6" id="KW-0378">Hydrolase</keyword>
<dbReference type="PANTHER" id="PTHR11733:SF240">
    <property type="entry name" value="GH14155P-RELATED"/>
    <property type="match status" value="1"/>
</dbReference>
<dbReference type="GO" id="GO:0005886">
    <property type="term" value="C:plasma membrane"/>
    <property type="evidence" value="ECO:0007669"/>
    <property type="project" value="UniProtKB-SubCell"/>
</dbReference>
<feature type="compositionally biased region" description="Low complexity" evidence="9">
    <location>
        <begin position="52"/>
        <end position="61"/>
    </location>
</feature>
<dbReference type="InterPro" id="IPR008753">
    <property type="entry name" value="Peptidase_M13_N"/>
</dbReference>
<feature type="transmembrane region" description="Helical" evidence="10">
    <location>
        <begin position="24"/>
        <end position="48"/>
    </location>
</feature>
<dbReference type="GO" id="GO:0046872">
    <property type="term" value="F:metal ion binding"/>
    <property type="evidence" value="ECO:0007669"/>
    <property type="project" value="UniProtKB-KW"/>
</dbReference>
<evidence type="ECO:0000259" key="12">
    <source>
        <dbReference type="Pfam" id="PF05649"/>
    </source>
</evidence>
<evidence type="ECO:0000256" key="6">
    <source>
        <dbReference type="ARBA" id="ARBA00022801"/>
    </source>
</evidence>
<evidence type="ECO:0000256" key="8">
    <source>
        <dbReference type="ARBA" id="ARBA00023049"/>
    </source>
</evidence>
<evidence type="ECO:0000313" key="13">
    <source>
        <dbReference type="EMBL" id="KAF7431577.1"/>
    </source>
</evidence>
<proteinExistence type="inferred from homology"/>
<sequence>MPSRGSYQIASQEGRKIAQRDQSFRNCVATLFVFFILFSFVLIASLLWKKSSTFSSSPSSTKVDDKHLMGHQYGNGYKKSEGITTTTRTTTTTPHDIITEIYVPNNEKTSHYFDRYSENKTTTQESLEINTSRTPSDFINTMNNNTKSTDSQSQINTTVTRIDSTEQPKIHYNNITDTTLFENEVSENKRKNSFTTSTVIVETTKESMDKTEANIQASTKYSTISTDNAFVSNNSLSDQISSKDNTNTITAGLNNITTTAPFFYLNTSELSTITDITEKSNSSVINNFTDQFLSTTTYKPTEFISELTDSITLTLPQMESTFTKETIITKEFVTERSTLITSSTESNVITTNITEDNICNSGQCKQIAARILSYMNHSADPCEDFYEYACGGMIADPQIIDLNLANKAYHRIAKQMLKDDDRDKPSLFTKYYNSCMKYENININERIVIANEAINKIGKFYTSYEEFKNHGDFTNLYAELLKSYSPLLFDVAVDLDENNPTSYTIKVGPVLHKNLFDSEEADNFCYASEVEIQKEFVDLEDIYEDYTTCKQNNTRFISSITEALKVLGVFNNSDSMPQKVSITAFNIDNEIVQKFFSVFPSKNEIRKAYLMKNYNEVSIDQLNKTTTFINWYNLTTSLISKNVDAKFQVYFYEELVEGLQNLELFWKKKPIHFHNAVLGLYAQKLYHELIITKYQDLKHHCLKVSINLLRPEASNLYMSSLSNKEITFMNRTVRKLFDELKETLKLKIEKRTWVTGEQRQALLLKLSDLKLSVPEVQYFQYEENDKLDLSNNYLENSLNLMRRYRLSIYSVISLAINPGTSKQIWTHYATPFQSKGVAVYSLNLIIIPFGAIDYGDVFISNDENSFSYLTWATIGNLIARQISHHFDANGIHYWNQTRNTTCSMLSKNGIENTIFGDYISCHEDNIYKEKMNMILPLTSQKIFFKISELTLNERLSEIMGLRLTYDTFERLQPFSKNYLPWLKPNINQSFYLTYAQMYCTKSLLTTSYISLHENEELPSRIRVFVSASNNNLLGETWNCSEGSQIVPSSTCDVFPYLEESKDFEIYSK</sequence>
<evidence type="ECO:0000256" key="10">
    <source>
        <dbReference type="SAM" id="Phobius"/>
    </source>
</evidence>
<keyword evidence="14" id="KW-1185">Reference proteome</keyword>
<dbReference type="AlphaFoldDB" id="A0A834P7B1"/>
<comment type="similarity">
    <text evidence="3">Belongs to the peptidase M13 family.</text>
</comment>
<evidence type="ECO:0000313" key="14">
    <source>
        <dbReference type="Proteomes" id="UP000600918"/>
    </source>
</evidence>
<dbReference type="Pfam" id="PF05649">
    <property type="entry name" value="Peptidase_M13_N"/>
    <property type="match status" value="1"/>
</dbReference>
<name>A0A834P7B1_VESPE</name>
<evidence type="ECO:0000256" key="7">
    <source>
        <dbReference type="ARBA" id="ARBA00022833"/>
    </source>
</evidence>
<evidence type="ECO:0000256" key="2">
    <source>
        <dbReference type="ARBA" id="ARBA00004401"/>
    </source>
</evidence>
<dbReference type="InterPro" id="IPR024079">
    <property type="entry name" value="MetalloPept_cat_dom_sf"/>
</dbReference>
<keyword evidence="5" id="KW-0479">Metal-binding</keyword>
<dbReference type="Gene3D" id="3.40.390.10">
    <property type="entry name" value="Collagenase (Catalytic Domain)"/>
    <property type="match status" value="1"/>
</dbReference>
<dbReference type="SUPFAM" id="SSF55486">
    <property type="entry name" value="Metalloproteases ('zincins'), catalytic domain"/>
    <property type="match status" value="1"/>
</dbReference>
<dbReference type="InterPro" id="IPR042089">
    <property type="entry name" value="Peptidase_M13_dom_2"/>
</dbReference>
<evidence type="ECO:0000256" key="1">
    <source>
        <dbReference type="ARBA" id="ARBA00001947"/>
    </source>
</evidence>
<evidence type="ECO:0000256" key="3">
    <source>
        <dbReference type="ARBA" id="ARBA00007357"/>
    </source>
</evidence>
<comment type="subcellular location">
    <subcellularLocation>
        <location evidence="2">Cell membrane</location>
        <topology evidence="2">Single-pass type II membrane protein</topology>
    </subcellularLocation>
</comment>
<feature type="domain" description="Peptidase M13 C-terminal" evidence="11">
    <location>
        <begin position="838"/>
        <end position="1053"/>
    </location>
</feature>
<dbReference type="InterPro" id="IPR018497">
    <property type="entry name" value="Peptidase_M13_C"/>
</dbReference>
<reference evidence="13" key="1">
    <citation type="journal article" date="2020" name="G3 (Bethesda)">
        <title>High-Quality Assemblies for Three Invasive Social Wasps from the &lt;i&gt;Vespula&lt;/i&gt; Genus.</title>
        <authorList>
            <person name="Harrop T.W.R."/>
            <person name="Guhlin J."/>
            <person name="McLaughlin G.M."/>
            <person name="Permina E."/>
            <person name="Stockwell P."/>
            <person name="Gilligan J."/>
            <person name="Le Lec M.F."/>
            <person name="Gruber M.A.M."/>
            <person name="Quinn O."/>
            <person name="Lovegrove M."/>
            <person name="Duncan E.J."/>
            <person name="Remnant E.J."/>
            <person name="Van Eeckhoven J."/>
            <person name="Graham B."/>
            <person name="Knapp R.A."/>
            <person name="Langford K.W."/>
            <person name="Kronenberg Z."/>
            <person name="Press M.O."/>
            <person name="Eacker S.M."/>
            <person name="Wilson-Rankin E.E."/>
            <person name="Purcell J."/>
            <person name="Lester P.J."/>
            <person name="Dearden P.K."/>
        </authorList>
    </citation>
    <scope>NUCLEOTIDE SEQUENCE</scope>
    <source>
        <strain evidence="13">Volc-1</strain>
    </source>
</reference>
<dbReference type="Gene3D" id="1.10.1380.10">
    <property type="entry name" value="Neutral endopeptidase , domain2"/>
    <property type="match status" value="1"/>
</dbReference>
<evidence type="ECO:0000256" key="4">
    <source>
        <dbReference type="ARBA" id="ARBA00022670"/>
    </source>
</evidence>
<evidence type="ECO:0000259" key="11">
    <source>
        <dbReference type="Pfam" id="PF01431"/>
    </source>
</evidence>
<protein>
    <submittedName>
        <fullName evidence="13">Uncharacterized protein</fullName>
    </submittedName>
</protein>
<comment type="caution">
    <text evidence="13">The sequence shown here is derived from an EMBL/GenBank/DDBJ whole genome shotgun (WGS) entry which is preliminary data.</text>
</comment>
<dbReference type="EMBL" id="JACSDY010000003">
    <property type="protein sequence ID" value="KAF7431577.1"/>
    <property type="molecule type" value="Genomic_DNA"/>
</dbReference>
<comment type="cofactor">
    <cofactor evidence="1">
        <name>Zn(2+)</name>
        <dbReference type="ChEBI" id="CHEBI:29105"/>
    </cofactor>
</comment>
<feature type="region of interest" description="Disordered" evidence="9">
    <location>
        <begin position="52"/>
        <end position="91"/>
    </location>
</feature>
<feature type="domain" description="Peptidase M13 N-terminal" evidence="12">
    <location>
        <begin position="381"/>
        <end position="771"/>
    </location>
</feature>
<dbReference type="PROSITE" id="PS51885">
    <property type="entry name" value="NEPRILYSIN"/>
    <property type="match status" value="1"/>
</dbReference>
<organism evidence="13 14">
    <name type="scientific">Vespula pensylvanica</name>
    <name type="common">Western yellow jacket</name>
    <name type="synonym">Wasp</name>
    <dbReference type="NCBI Taxonomy" id="30213"/>
    <lineage>
        <taxon>Eukaryota</taxon>
        <taxon>Metazoa</taxon>
        <taxon>Ecdysozoa</taxon>
        <taxon>Arthropoda</taxon>
        <taxon>Hexapoda</taxon>
        <taxon>Insecta</taxon>
        <taxon>Pterygota</taxon>
        <taxon>Neoptera</taxon>
        <taxon>Endopterygota</taxon>
        <taxon>Hymenoptera</taxon>
        <taxon>Apocrita</taxon>
        <taxon>Aculeata</taxon>
        <taxon>Vespoidea</taxon>
        <taxon>Vespidae</taxon>
        <taxon>Vespinae</taxon>
        <taxon>Vespula</taxon>
    </lineage>
</organism>
<keyword evidence="10" id="KW-0812">Transmembrane</keyword>
<keyword evidence="4" id="KW-0645">Protease</keyword>
<dbReference type="PANTHER" id="PTHR11733">
    <property type="entry name" value="ZINC METALLOPROTEASE FAMILY M13 NEPRILYSIN-RELATED"/>
    <property type="match status" value="1"/>
</dbReference>
<dbReference type="GO" id="GO:0016485">
    <property type="term" value="P:protein processing"/>
    <property type="evidence" value="ECO:0007669"/>
    <property type="project" value="TreeGrafter"/>
</dbReference>
<dbReference type="GO" id="GO:0004222">
    <property type="term" value="F:metalloendopeptidase activity"/>
    <property type="evidence" value="ECO:0007669"/>
    <property type="project" value="InterPro"/>
</dbReference>
<dbReference type="InterPro" id="IPR000718">
    <property type="entry name" value="Peptidase_M13"/>
</dbReference>
<dbReference type="Pfam" id="PF01431">
    <property type="entry name" value="Peptidase_M13"/>
    <property type="match status" value="1"/>
</dbReference>
<keyword evidence="10" id="KW-0472">Membrane</keyword>
<gene>
    <name evidence="13" type="ORF">H0235_004501</name>
</gene>
<evidence type="ECO:0000256" key="5">
    <source>
        <dbReference type="ARBA" id="ARBA00022723"/>
    </source>
</evidence>
<evidence type="ECO:0000256" key="9">
    <source>
        <dbReference type="SAM" id="MobiDB-lite"/>
    </source>
</evidence>
<dbReference type="Proteomes" id="UP000600918">
    <property type="component" value="Unassembled WGS sequence"/>
</dbReference>
<keyword evidence="8" id="KW-0482">Metalloprotease</keyword>
<keyword evidence="10" id="KW-1133">Transmembrane helix</keyword>
<keyword evidence="7" id="KW-0862">Zinc</keyword>